<gene>
    <name evidence="3" type="ORF">GKO46_12460</name>
    <name evidence="4" type="ORF">GKO48_13145</name>
</gene>
<dbReference type="CDD" id="cd05233">
    <property type="entry name" value="SDR_c"/>
    <property type="match status" value="1"/>
</dbReference>
<name>A0AAJ6CVY5_9CHLR</name>
<dbReference type="EMBL" id="CP046147">
    <property type="protein sequence ID" value="WFG40505.1"/>
    <property type="molecule type" value="Genomic_DNA"/>
</dbReference>
<keyword evidence="2 4" id="KW-0560">Oxidoreductase</keyword>
<dbReference type="RefSeq" id="WP_342826668.1">
    <property type="nucleotide sequence ID" value="NZ_CP046146.1"/>
</dbReference>
<dbReference type="EC" id="1.1.1.47" evidence="4"/>
<dbReference type="SUPFAM" id="SSF51735">
    <property type="entry name" value="NAD(P)-binding Rossmann-fold domains"/>
    <property type="match status" value="1"/>
</dbReference>
<dbReference type="PANTHER" id="PTHR43975">
    <property type="entry name" value="ZGC:101858"/>
    <property type="match status" value="1"/>
</dbReference>
<dbReference type="Proteomes" id="UP001219901">
    <property type="component" value="Chromosome"/>
</dbReference>
<evidence type="ECO:0000313" key="5">
    <source>
        <dbReference type="Proteomes" id="UP001219901"/>
    </source>
</evidence>
<organism evidence="4 5">
    <name type="scientific">Candidatus Lucifugimonas marina</name>
    <dbReference type="NCBI Taxonomy" id="3038979"/>
    <lineage>
        <taxon>Bacteria</taxon>
        <taxon>Bacillati</taxon>
        <taxon>Chloroflexota</taxon>
        <taxon>Dehalococcoidia</taxon>
        <taxon>SAR202 cluster</taxon>
        <taxon>Candidatus Lucifugimonadales</taxon>
        <taxon>Candidatus Lucifugimonadaceae</taxon>
        <taxon>Candidatus Lucifugimonas</taxon>
    </lineage>
</organism>
<dbReference type="PRINTS" id="PR00080">
    <property type="entry name" value="SDRFAMILY"/>
</dbReference>
<dbReference type="EMBL" id="WMBE01000004">
    <property type="protein sequence ID" value="MDG0867879.1"/>
    <property type="molecule type" value="Genomic_DNA"/>
</dbReference>
<dbReference type="Proteomes" id="UP001321249">
    <property type="component" value="Unassembled WGS sequence"/>
</dbReference>
<protein>
    <submittedName>
        <fullName evidence="4">Glucose 1-dehydrogenase</fullName>
        <ecNumber evidence="4">1.1.1.47</ecNumber>
    </submittedName>
</protein>
<dbReference type="PANTHER" id="PTHR43975:SF2">
    <property type="entry name" value="EG:BACR7A4.14 PROTEIN-RELATED"/>
    <property type="match status" value="1"/>
</dbReference>
<dbReference type="InterPro" id="IPR036291">
    <property type="entry name" value="NAD(P)-bd_dom_sf"/>
</dbReference>
<dbReference type="Gene3D" id="3.40.50.720">
    <property type="entry name" value="NAD(P)-binding Rossmann-like Domain"/>
    <property type="match status" value="1"/>
</dbReference>
<comment type="similarity">
    <text evidence="1">Belongs to the short-chain dehydrogenases/reductases (SDR) family.</text>
</comment>
<dbReference type="GO" id="GO:0047936">
    <property type="term" value="F:glucose 1-dehydrogenase [NAD(P)+] activity"/>
    <property type="evidence" value="ECO:0007669"/>
    <property type="project" value="UniProtKB-EC"/>
</dbReference>
<reference evidence="4" key="2">
    <citation type="journal article" date="2023" name="Nat. Commun.">
        <title>Cultivation of marine bacteria of the SAR202 clade.</title>
        <authorList>
            <person name="Lim Y."/>
            <person name="Seo J.H."/>
            <person name="Giovannoni S.J."/>
            <person name="Kang I."/>
            <person name="Cho J.C."/>
        </authorList>
    </citation>
    <scope>NUCLEOTIDE SEQUENCE</scope>
    <source>
        <strain evidence="4">JH1073</strain>
    </source>
</reference>
<dbReference type="NCBIfam" id="NF005559">
    <property type="entry name" value="PRK07231.1"/>
    <property type="match status" value="1"/>
</dbReference>
<reference evidence="5" key="3">
    <citation type="submission" date="2023-06" db="EMBL/GenBank/DDBJ databases">
        <title>Pangenomics reveal diversification of enzyme families and niche specialization in globally abundant SAR202 bacteria.</title>
        <authorList>
            <person name="Saw J.H.W."/>
        </authorList>
    </citation>
    <scope>NUCLEOTIDE SEQUENCE [LARGE SCALE GENOMIC DNA]</scope>
    <source>
        <strain evidence="5">JH1073</strain>
    </source>
</reference>
<dbReference type="InterPro" id="IPR020904">
    <property type="entry name" value="Sc_DH/Rdtase_CS"/>
</dbReference>
<evidence type="ECO:0000256" key="1">
    <source>
        <dbReference type="ARBA" id="ARBA00006484"/>
    </source>
</evidence>
<dbReference type="Pfam" id="PF13561">
    <property type="entry name" value="adh_short_C2"/>
    <property type="match status" value="1"/>
</dbReference>
<reference evidence="5 6" key="1">
    <citation type="submission" date="2019-11" db="EMBL/GenBank/DDBJ databases">
        <authorList>
            <person name="Cho J.-C."/>
        </authorList>
    </citation>
    <scope>NUCLEOTIDE SEQUENCE [LARGE SCALE GENOMIC DNA]</scope>
    <source>
        <strain evidence="4 5">JH1073</strain>
        <strain evidence="3 6">JH702</strain>
    </source>
</reference>
<accession>A0AAJ6CVY5</accession>
<evidence type="ECO:0000256" key="2">
    <source>
        <dbReference type="ARBA" id="ARBA00023002"/>
    </source>
</evidence>
<dbReference type="PRINTS" id="PR00081">
    <property type="entry name" value="GDHRDH"/>
</dbReference>
<dbReference type="PROSITE" id="PS00061">
    <property type="entry name" value="ADH_SHORT"/>
    <property type="match status" value="1"/>
</dbReference>
<evidence type="ECO:0000313" key="3">
    <source>
        <dbReference type="EMBL" id="MDG0867879.1"/>
    </source>
</evidence>
<dbReference type="InterPro" id="IPR002347">
    <property type="entry name" value="SDR_fam"/>
</dbReference>
<sequence length="256" mass="26897">MTTQNPNISLKGKVAFVSGASKGIGVSIAELFAAAGCDLALTARNEQELEQTAENARKAGVKVWTKTAEMADADEVKAVGNAALAEFGHIDILVNNAGVTIPQPILETTLDNFHTIINVNVLAPFLLAQIFAPSMIEKKKGKIVNVTSRAAIRAFPTGSVYSASKGALQLLTQSMAVEFGPHNIQTNSVAPTVTMTPMGDNAWPPSPRRDAKLAKIPTGRFAEPEEVADAVLYLASENSNFINGVELPIDGGEGAG</sequence>
<evidence type="ECO:0000313" key="6">
    <source>
        <dbReference type="Proteomes" id="UP001321249"/>
    </source>
</evidence>
<dbReference type="FunFam" id="3.40.50.720:FF:000084">
    <property type="entry name" value="Short-chain dehydrogenase reductase"/>
    <property type="match status" value="1"/>
</dbReference>
<dbReference type="AlphaFoldDB" id="A0AAJ6CVY5"/>
<proteinExistence type="inferred from homology"/>
<evidence type="ECO:0000313" key="4">
    <source>
        <dbReference type="EMBL" id="WFG40505.1"/>
    </source>
</evidence>
<keyword evidence="5" id="KW-1185">Reference proteome</keyword>